<evidence type="ECO:0000313" key="3">
    <source>
        <dbReference type="Proteomes" id="UP000008022"/>
    </source>
</evidence>
<reference evidence="2" key="2">
    <citation type="submission" date="2015-06" db="UniProtKB">
        <authorList>
            <consortium name="EnsemblPlants"/>
        </authorList>
    </citation>
    <scope>IDENTIFICATION</scope>
</reference>
<dbReference type="AlphaFoldDB" id="A0A0E0R7Y8"/>
<proteinExistence type="predicted"/>
<feature type="region of interest" description="Disordered" evidence="1">
    <location>
        <begin position="1"/>
        <end position="72"/>
    </location>
</feature>
<evidence type="ECO:0000256" key="1">
    <source>
        <dbReference type="SAM" id="MobiDB-lite"/>
    </source>
</evidence>
<sequence>MEPATVWHSALGRRLPSLARAQPPPPLSSMSPLPPTPPGTGPGAGGRFSHGSEEEKRGKLNRRVEEEGERKR</sequence>
<feature type="compositionally biased region" description="Basic and acidic residues" evidence="1">
    <location>
        <begin position="50"/>
        <end position="72"/>
    </location>
</feature>
<dbReference type="OMA" id="MEPATAW"/>
<accession>A0A0E0R7Y8</accession>
<reference evidence="3" key="1">
    <citation type="submission" date="2013-06" db="EMBL/GenBank/DDBJ databases">
        <authorList>
            <person name="Zhao Q."/>
        </authorList>
    </citation>
    <scope>NUCLEOTIDE SEQUENCE</scope>
    <source>
        <strain evidence="3">cv. W1943</strain>
    </source>
</reference>
<dbReference type="EnsemblPlants" id="ORUFI11G13000.1">
    <property type="protein sequence ID" value="ORUFI11G13000.1"/>
    <property type="gene ID" value="ORUFI11G13000"/>
</dbReference>
<protein>
    <submittedName>
        <fullName evidence="2">Uncharacterized protein</fullName>
    </submittedName>
</protein>
<name>A0A0E0R7Y8_ORYRU</name>
<keyword evidence="3" id="KW-1185">Reference proteome</keyword>
<dbReference type="Gramene" id="ORUFI11G13000.1">
    <property type="protein sequence ID" value="ORUFI11G13000.1"/>
    <property type="gene ID" value="ORUFI11G13000"/>
</dbReference>
<dbReference type="HOGENOM" id="CLU_2726505_0_0_1"/>
<evidence type="ECO:0000313" key="2">
    <source>
        <dbReference type="EnsemblPlants" id="ORUFI11G13000.1"/>
    </source>
</evidence>
<dbReference type="Proteomes" id="UP000008022">
    <property type="component" value="Unassembled WGS sequence"/>
</dbReference>
<feature type="compositionally biased region" description="Pro residues" evidence="1">
    <location>
        <begin position="22"/>
        <end position="40"/>
    </location>
</feature>
<organism evidence="2 3">
    <name type="scientific">Oryza rufipogon</name>
    <name type="common">Brownbeard rice</name>
    <name type="synonym">Asian wild rice</name>
    <dbReference type="NCBI Taxonomy" id="4529"/>
    <lineage>
        <taxon>Eukaryota</taxon>
        <taxon>Viridiplantae</taxon>
        <taxon>Streptophyta</taxon>
        <taxon>Embryophyta</taxon>
        <taxon>Tracheophyta</taxon>
        <taxon>Spermatophyta</taxon>
        <taxon>Magnoliopsida</taxon>
        <taxon>Liliopsida</taxon>
        <taxon>Poales</taxon>
        <taxon>Poaceae</taxon>
        <taxon>BOP clade</taxon>
        <taxon>Oryzoideae</taxon>
        <taxon>Oryzeae</taxon>
        <taxon>Oryzinae</taxon>
        <taxon>Oryza</taxon>
    </lineage>
</organism>